<keyword evidence="2" id="KW-1185">Reference proteome</keyword>
<proteinExistence type="predicted"/>
<accession>A0ABT4JIX9</accession>
<dbReference type="RefSeq" id="WP_269010528.1">
    <property type="nucleotide sequence ID" value="NZ_JAANOH010000004.1"/>
</dbReference>
<gene>
    <name evidence="1" type="ORF">G9H61_10745</name>
</gene>
<protein>
    <submittedName>
        <fullName evidence="1">Uncharacterized protein</fullName>
    </submittedName>
</protein>
<comment type="caution">
    <text evidence="1">The sequence shown here is derived from an EMBL/GenBank/DDBJ whole genome shotgun (WGS) entry which is preliminary data.</text>
</comment>
<organism evidence="1 2">
    <name type="scientific">Aquirufa ecclesiirivi</name>
    <dbReference type="NCBI Taxonomy" id="2715124"/>
    <lineage>
        <taxon>Bacteria</taxon>
        <taxon>Pseudomonadati</taxon>
        <taxon>Bacteroidota</taxon>
        <taxon>Cytophagia</taxon>
        <taxon>Cytophagales</taxon>
        <taxon>Flectobacillaceae</taxon>
        <taxon>Aquirufa</taxon>
    </lineage>
</organism>
<evidence type="ECO:0000313" key="2">
    <source>
        <dbReference type="Proteomes" id="UP001321186"/>
    </source>
</evidence>
<sequence>MASSRINFVEEQIKALIDGNQKINIKEIAQLVQLSERTVKRKIEGLTGKKIKEINYTRVSNKTNGPIDFENSEIEDLVKNHLKTFTLDSSTYHKLIRILTYSKKLSSEGNTQNKKHSPKFKKWISTIKKVMESGKQIIIPMYNSYNSNKTVNRQVTPIYIDEYQEKLYALENGKKKCFNFNRIQGEVGPRNLPGEQNTSNWLPNEDKDVFGYSIMDNKLIHVELSMDRFAHSLLVHDFPIFETISKVTKNGREVLHFDVVKIDPIARFISGMLNRITILGSEEAIQLFKIHFNEKVLTSFNKQFPNETITIPSTHLDSQLM</sequence>
<dbReference type="Proteomes" id="UP001321186">
    <property type="component" value="Unassembled WGS sequence"/>
</dbReference>
<reference evidence="1 2" key="1">
    <citation type="submission" date="2020-03" db="EMBL/GenBank/DDBJ databases">
        <authorList>
            <person name="Pitt A."/>
            <person name="Hahn M.W."/>
        </authorList>
    </citation>
    <scope>NUCLEOTIDE SEQUENCE [LARGE SCALE GENOMIC DNA]</scope>
    <source>
        <strain evidence="1 2">5A-MARBSE</strain>
    </source>
</reference>
<evidence type="ECO:0000313" key="1">
    <source>
        <dbReference type="EMBL" id="MCZ2475928.1"/>
    </source>
</evidence>
<name>A0ABT4JIX9_9BACT</name>
<dbReference type="EMBL" id="JAANOH010000004">
    <property type="protein sequence ID" value="MCZ2475928.1"/>
    <property type="molecule type" value="Genomic_DNA"/>
</dbReference>